<dbReference type="InterPro" id="IPR036770">
    <property type="entry name" value="Ankyrin_rpt-contain_sf"/>
</dbReference>
<evidence type="ECO:0000256" key="4">
    <source>
        <dbReference type="SAM" id="MobiDB-lite"/>
    </source>
</evidence>
<protein>
    <submittedName>
        <fullName evidence="5">Uncharacterized protein</fullName>
    </submittedName>
</protein>
<dbReference type="SUPFAM" id="SSF48403">
    <property type="entry name" value="Ankyrin repeat"/>
    <property type="match status" value="1"/>
</dbReference>
<feature type="region of interest" description="Disordered" evidence="4">
    <location>
        <begin position="363"/>
        <end position="440"/>
    </location>
</feature>
<feature type="repeat" description="ANK" evidence="3">
    <location>
        <begin position="446"/>
        <end position="478"/>
    </location>
</feature>
<dbReference type="InterPro" id="IPR050745">
    <property type="entry name" value="Multifunctional_regulatory"/>
</dbReference>
<evidence type="ECO:0000313" key="5">
    <source>
        <dbReference type="EMBL" id="KAJ6023132.1"/>
    </source>
</evidence>
<dbReference type="InterPro" id="IPR002110">
    <property type="entry name" value="Ankyrin_rpt"/>
</dbReference>
<dbReference type="Pfam" id="PF13857">
    <property type="entry name" value="Ank_5"/>
    <property type="match status" value="1"/>
</dbReference>
<feature type="repeat" description="ANK" evidence="3">
    <location>
        <begin position="242"/>
        <end position="270"/>
    </location>
</feature>
<evidence type="ECO:0000256" key="1">
    <source>
        <dbReference type="ARBA" id="ARBA00022737"/>
    </source>
</evidence>
<gene>
    <name evidence="5" type="ORF">N7460_013527</name>
</gene>
<feature type="compositionally biased region" description="Acidic residues" evidence="4">
    <location>
        <begin position="399"/>
        <end position="420"/>
    </location>
</feature>
<accession>A0AAD6I045</accession>
<reference evidence="5" key="2">
    <citation type="submission" date="2023-01" db="EMBL/GenBank/DDBJ databases">
        <authorList>
            <person name="Petersen C."/>
        </authorList>
    </citation>
    <scope>NUCLEOTIDE SEQUENCE</scope>
    <source>
        <strain evidence="5">IBT 15450</strain>
    </source>
</reference>
<dbReference type="Pfam" id="PF12796">
    <property type="entry name" value="Ank_2"/>
    <property type="match status" value="1"/>
</dbReference>
<reference evidence="5" key="1">
    <citation type="journal article" date="2023" name="IMA Fungus">
        <title>Comparative genomic study of the Penicillium genus elucidates a diverse pangenome and 15 lateral gene transfer events.</title>
        <authorList>
            <person name="Petersen C."/>
            <person name="Sorensen T."/>
            <person name="Nielsen M.R."/>
            <person name="Sondergaard T.E."/>
            <person name="Sorensen J.L."/>
            <person name="Fitzpatrick D.A."/>
            <person name="Frisvad J.C."/>
            <person name="Nielsen K.L."/>
        </authorList>
    </citation>
    <scope>NUCLEOTIDE SEQUENCE</scope>
    <source>
        <strain evidence="5">IBT 15450</strain>
    </source>
</reference>
<sequence length="511" mass="56340">MRIATALAGDLEYRSYEEIGNESSDEFELRIKNICGLFVTIDGGCVFLIHQMAKEFLVQTNDNIDHNCGPWRHTFSAQDSETLIATFCIALLSFTCFSKDQLTIGSGDSDQAREEIFAYINDNPLLGYAGKHWTNHSEKARLDNNPKWMQIKSGSASSEDNKLKPRRCIRFLKVLAVLLENGEDPNEQDSHGATPLARAAKKSQRTVQLLLDTNADINAYGWEEPWYDEIDRGGSEMQVRPFTGTPLTMAVISGDAEMVEYLISRGAGINFPPLATMTPLIASIVCNGSTDICRQLLCHSANVSFETLWGRSENVKCTALHLAAGLSNPSILRMLLESEATNINHQTAAVIANGVQTEGDDAIGAQLGCDTPQTEISNPHLFPHDPDDGGKTNERIENVDTDGNCESDEDASVFDNDNDSENYRSEINEDDDESGTDSQWSYEEDTGLTALHIAVSSRLVENAKILLENGADMHIKTAHGYTAMEWALNWPVSNNDSDFETHATMKAQMVA</sequence>
<proteinExistence type="predicted"/>
<dbReference type="EMBL" id="JAQJZL010000016">
    <property type="protein sequence ID" value="KAJ6023132.1"/>
    <property type="molecule type" value="Genomic_DNA"/>
</dbReference>
<dbReference type="SMART" id="SM00248">
    <property type="entry name" value="ANK"/>
    <property type="match status" value="5"/>
</dbReference>
<name>A0AAD6I045_PENCN</name>
<dbReference type="PROSITE" id="PS50297">
    <property type="entry name" value="ANK_REP_REGION"/>
    <property type="match status" value="2"/>
</dbReference>
<comment type="caution">
    <text evidence="5">The sequence shown here is derived from an EMBL/GenBank/DDBJ whole genome shotgun (WGS) entry which is preliminary data.</text>
</comment>
<keyword evidence="6" id="KW-1185">Reference proteome</keyword>
<keyword evidence="2 3" id="KW-0040">ANK repeat</keyword>
<evidence type="ECO:0000313" key="6">
    <source>
        <dbReference type="Proteomes" id="UP001219568"/>
    </source>
</evidence>
<dbReference type="AlphaFoldDB" id="A0AAD6I045"/>
<evidence type="ECO:0000256" key="2">
    <source>
        <dbReference type="ARBA" id="ARBA00023043"/>
    </source>
</evidence>
<organism evidence="5 6">
    <name type="scientific">Penicillium canescens</name>
    <dbReference type="NCBI Taxonomy" id="5083"/>
    <lineage>
        <taxon>Eukaryota</taxon>
        <taxon>Fungi</taxon>
        <taxon>Dikarya</taxon>
        <taxon>Ascomycota</taxon>
        <taxon>Pezizomycotina</taxon>
        <taxon>Eurotiomycetes</taxon>
        <taxon>Eurotiomycetidae</taxon>
        <taxon>Eurotiales</taxon>
        <taxon>Aspergillaceae</taxon>
        <taxon>Penicillium</taxon>
    </lineage>
</organism>
<dbReference type="PANTHER" id="PTHR24189:SF50">
    <property type="entry name" value="ANKYRIN REPEAT AND SOCS BOX PROTEIN 2"/>
    <property type="match status" value="1"/>
</dbReference>
<feature type="compositionally biased region" description="Basic and acidic residues" evidence="4">
    <location>
        <begin position="382"/>
        <end position="398"/>
    </location>
</feature>
<dbReference type="PROSITE" id="PS50088">
    <property type="entry name" value="ANK_REPEAT"/>
    <property type="match status" value="2"/>
</dbReference>
<dbReference type="Pfam" id="PF00023">
    <property type="entry name" value="Ank"/>
    <property type="match status" value="2"/>
</dbReference>
<evidence type="ECO:0000256" key="3">
    <source>
        <dbReference type="PROSITE-ProRule" id="PRU00023"/>
    </source>
</evidence>
<keyword evidence="1" id="KW-0677">Repeat</keyword>
<dbReference type="Gene3D" id="1.25.40.20">
    <property type="entry name" value="Ankyrin repeat-containing domain"/>
    <property type="match status" value="3"/>
</dbReference>
<dbReference type="Proteomes" id="UP001219568">
    <property type="component" value="Unassembled WGS sequence"/>
</dbReference>
<dbReference type="PANTHER" id="PTHR24189">
    <property type="entry name" value="MYOTROPHIN"/>
    <property type="match status" value="1"/>
</dbReference>